<protein>
    <submittedName>
        <fullName evidence="2">Uncharacterized protein</fullName>
    </submittedName>
</protein>
<organism evidence="2 3">
    <name type="scientific">Neotoma lepida</name>
    <name type="common">Desert woodrat</name>
    <dbReference type="NCBI Taxonomy" id="56216"/>
    <lineage>
        <taxon>Eukaryota</taxon>
        <taxon>Metazoa</taxon>
        <taxon>Chordata</taxon>
        <taxon>Craniata</taxon>
        <taxon>Vertebrata</taxon>
        <taxon>Euteleostomi</taxon>
        <taxon>Mammalia</taxon>
        <taxon>Eutheria</taxon>
        <taxon>Euarchontoglires</taxon>
        <taxon>Glires</taxon>
        <taxon>Rodentia</taxon>
        <taxon>Myomorpha</taxon>
        <taxon>Muroidea</taxon>
        <taxon>Cricetidae</taxon>
        <taxon>Neotominae</taxon>
        <taxon>Neotoma</taxon>
    </lineage>
</organism>
<sequence length="61" mass="6715">MPMDVILVLWFCVCTARTVLGFGMDPDLQMDIITELDLVNTTLGVTQVAGLHNASKAFLFQ</sequence>
<name>A0A1A6G0Q1_NEOLE</name>
<accession>A0A1A6G0Q1</accession>
<evidence type="ECO:0000313" key="3">
    <source>
        <dbReference type="Proteomes" id="UP000092124"/>
    </source>
</evidence>
<dbReference type="Proteomes" id="UP000092124">
    <property type="component" value="Unassembled WGS sequence"/>
</dbReference>
<dbReference type="AlphaFoldDB" id="A0A1A6G0Q1"/>
<feature type="chain" id="PRO_5008345190" evidence="1">
    <location>
        <begin position="22"/>
        <end position="61"/>
    </location>
</feature>
<dbReference type="STRING" id="56216.A0A1A6G0Q1"/>
<dbReference type="EMBL" id="LZPO01108103">
    <property type="protein sequence ID" value="OBS59419.1"/>
    <property type="molecule type" value="Genomic_DNA"/>
</dbReference>
<reference evidence="2 3" key="1">
    <citation type="submission" date="2016-06" db="EMBL/GenBank/DDBJ databases">
        <title>The Draft Genome Sequence and Annotation of the Desert Woodrat Neotoma lepida.</title>
        <authorList>
            <person name="Campbell M."/>
            <person name="Oakeson K.F."/>
            <person name="Yandell M."/>
            <person name="Halpert J.R."/>
            <person name="Dearing D."/>
        </authorList>
    </citation>
    <scope>NUCLEOTIDE SEQUENCE [LARGE SCALE GENOMIC DNA]</scope>
    <source>
        <strain evidence="2">417</strain>
        <tissue evidence="2">Liver</tissue>
    </source>
</reference>
<evidence type="ECO:0000313" key="2">
    <source>
        <dbReference type="EMBL" id="OBS59419.1"/>
    </source>
</evidence>
<comment type="caution">
    <text evidence="2">The sequence shown here is derived from an EMBL/GenBank/DDBJ whole genome shotgun (WGS) entry which is preliminary data.</text>
</comment>
<gene>
    <name evidence="2" type="ORF">A6R68_09457</name>
</gene>
<feature type="signal peptide" evidence="1">
    <location>
        <begin position="1"/>
        <end position="21"/>
    </location>
</feature>
<dbReference type="OrthoDB" id="6516201at2759"/>
<evidence type="ECO:0000256" key="1">
    <source>
        <dbReference type="SAM" id="SignalP"/>
    </source>
</evidence>
<feature type="non-terminal residue" evidence="2">
    <location>
        <position position="61"/>
    </location>
</feature>
<keyword evidence="3" id="KW-1185">Reference proteome</keyword>
<keyword evidence="1" id="KW-0732">Signal</keyword>
<proteinExistence type="predicted"/>